<organism evidence="1 2">
    <name type="scientific">Cucumis sativus</name>
    <name type="common">Cucumber</name>
    <dbReference type="NCBI Taxonomy" id="3659"/>
    <lineage>
        <taxon>Eukaryota</taxon>
        <taxon>Viridiplantae</taxon>
        <taxon>Streptophyta</taxon>
        <taxon>Embryophyta</taxon>
        <taxon>Tracheophyta</taxon>
        <taxon>Spermatophyta</taxon>
        <taxon>Magnoliopsida</taxon>
        <taxon>eudicotyledons</taxon>
        <taxon>Gunneridae</taxon>
        <taxon>Pentapetalae</taxon>
        <taxon>rosids</taxon>
        <taxon>fabids</taxon>
        <taxon>Cucurbitales</taxon>
        <taxon>Cucurbitaceae</taxon>
        <taxon>Benincaseae</taxon>
        <taxon>Cucumis</taxon>
    </lineage>
</organism>
<reference evidence="1 2" key="4">
    <citation type="journal article" date="2011" name="BMC Genomics">
        <title>RNA-Seq improves annotation of protein-coding genes in the cucumber genome.</title>
        <authorList>
            <person name="Li Z."/>
            <person name="Zhang Z."/>
            <person name="Yan P."/>
            <person name="Huang S."/>
            <person name="Fei Z."/>
            <person name="Lin K."/>
        </authorList>
    </citation>
    <scope>NUCLEOTIDE SEQUENCE [LARGE SCALE GENOMIC DNA]</scope>
    <source>
        <strain evidence="2">cv. 9930</strain>
    </source>
</reference>
<dbReference type="Gramene" id="KGN48838">
    <property type="protein sequence ID" value="KGN48838"/>
    <property type="gene ID" value="Csa_6G502755"/>
</dbReference>
<name>A0A0A0KH07_CUCSA</name>
<gene>
    <name evidence="1" type="ORF">Csa_6G502755</name>
</gene>
<dbReference type="Proteomes" id="UP000029981">
    <property type="component" value="Chromosome 6"/>
</dbReference>
<dbReference type="OMA" id="RINTHPF"/>
<protein>
    <submittedName>
        <fullName evidence="1">Uncharacterized protein</fullName>
    </submittedName>
</protein>
<evidence type="ECO:0000313" key="2">
    <source>
        <dbReference type="Proteomes" id="UP000029981"/>
    </source>
</evidence>
<dbReference type="AlphaFoldDB" id="A0A0A0KH07"/>
<reference evidence="1 2" key="1">
    <citation type="journal article" date="2009" name="Nat. Genet.">
        <title>The genome of the cucumber, Cucumis sativus L.</title>
        <authorList>
            <person name="Huang S."/>
            <person name="Li R."/>
            <person name="Zhang Z."/>
            <person name="Li L."/>
            <person name="Gu X."/>
            <person name="Fan W."/>
            <person name="Lucas W.J."/>
            <person name="Wang X."/>
            <person name="Xie B."/>
            <person name="Ni P."/>
            <person name="Ren Y."/>
            <person name="Zhu H."/>
            <person name="Li J."/>
            <person name="Lin K."/>
            <person name="Jin W."/>
            <person name="Fei Z."/>
            <person name="Li G."/>
            <person name="Staub J."/>
            <person name="Kilian A."/>
            <person name="van der Vossen E.A."/>
            <person name="Wu Y."/>
            <person name="Guo J."/>
            <person name="He J."/>
            <person name="Jia Z."/>
            <person name="Ren Y."/>
            <person name="Tian G."/>
            <person name="Lu Y."/>
            <person name="Ruan J."/>
            <person name="Qian W."/>
            <person name="Wang M."/>
            <person name="Huang Q."/>
            <person name="Li B."/>
            <person name="Xuan Z."/>
            <person name="Cao J."/>
            <person name="Asan"/>
            <person name="Wu Z."/>
            <person name="Zhang J."/>
            <person name="Cai Q."/>
            <person name="Bai Y."/>
            <person name="Zhao B."/>
            <person name="Han Y."/>
            <person name="Li Y."/>
            <person name="Li X."/>
            <person name="Wang S."/>
            <person name="Shi Q."/>
            <person name="Liu S."/>
            <person name="Cho W.K."/>
            <person name="Kim J.Y."/>
            <person name="Xu Y."/>
            <person name="Heller-Uszynska K."/>
            <person name="Miao H."/>
            <person name="Cheng Z."/>
            <person name="Zhang S."/>
            <person name="Wu J."/>
            <person name="Yang Y."/>
            <person name="Kang H."/>
            <person name="Li M."/>
            <person name="Liang H."/>
            <person name="Ren X."/>
            <person name="Shi Z."/>
            <person name="Wen M."/>
            <person name="Jian M."/>
            <person name="Yang H."/>
            <person name="Zhang G."/>
            <person name="Yang Z."/>
            <person name="Chen R."/>
            <person name="Liu S."/>
            <person name="Li J."/>
            <person name="Ma L."/>
            <person name="Liu H."/>
            <person name="Zhou Y."/>
            <person name="Zhao J."/>
            <person name="Fang X."/>
            <person name="Li G."/>
            <person name="Fang L."/>
            <person name="Li Y."/>
            <person name="Liu D."/>
            <person name="Zheng H."/>
            <person name="Zhang Y."/>
            <person name="Qin N."/>
            <person name="Li Z."/>
            <person name="Yang G."/>
            <person name="Yang S."/>
            <person name="Bolund L."/>
            <person name="Kristiansen K."/>
            <person name="Zheng H."/>
            <person name="Li S."/>
            <person name="Zhang X."/>
            <person name="Yang H."/>
            <person name="Wang J."/>
            <person name="Sun R."/>
            <person name="Zhang B."/>
            <person name="Jiang S."/>
            <person name="Wang J."/>
            <person name="Du Y."/>
            <person name="Li S."/>
        </authorList>
    </citation>
    <scope>NUCLEOTIDE SEQUENCE [LARGE SCALE GENOMIC DNA]</scope>
    <source>
        <strain evidence="2">cv. 9930</strain>
    </source>
</reference>
<reference evidence="1 2" key="3">
    <citation type="journal article" date="2010" name="BMC Genomics">
        <title>Transcriptome sequencing and comparative analysis of cucumber flowers with different sex types.</title>
        <authorList>
            <person name="Guo S."/>
            <person name="Zheng Y."/>
            <person name="Joung J.G."/>
            <person name="Liu S."/>
            <person name="Zhang Z."/>
            <person name="Crasta O.R."/>
            <person name="Sobral B.W."/>
            <person name="Xu Y."/>
            <person name="Huang S."/>
            <person name="Fei Z."/>
        </authorList>
    </citation>
    <scope>NUCLEOTIDE SEQUENCE [LARGE SCALE GENOMIC DNA]</scope>
    <source>
        <strain evidence="2">cv. 9930</strain>
    </source>
</reference>
<proteinExistence type="predicted"/>
<reference evidence="1 2" key="2">
    <citation type="journal article" date="2009" name="PLoS ONE">
        <title>An integrated genetic and cytogenetic map of the cucumber genome.</title>
        <authorList>
            <person name="Ren Y."/>
            <person name="Zhang Z."/>
            <person name="Liu J."/>
            <person name="Staub J.E."/>
            <person name="Han Y."/>
            <person name="Cheng Z."/>
            <person name="Li X."/>
            <person name="Lu J."/>
            <person name="Miao H."/>
            <person name="Kang H."/>
            <person name="Xie B."/>
            <person name="Gu X."/>
            <person name="Wang X."/>
            <person name="Du Y."/>
            <person name="Jin W."/>
            <person name="Huang S."/>
        </authorList>
    </citation>
    <scope>NUCLEOTIDE SEQUENCE [LARGE SCALE GENOMIC DNA]</scope>
    <source>
        <strain evidence="2">cv. 9930</strain>
    </source>
</reference>
<accession>A0A0A0KH07</accession>
<evidence type="ECO:0000313" key="1">
    <source>
        <dbReference type="EMBL" id="KGN48838.1"/>
    </source>
</evidence>
<dbReference type="EMBL" id="CM002927">
    <property type="protein sequence ID" value="KGN48838.1"/>
    <property type="molecule type" value="Genomic_DNA"/>
</dbReference>
<sequence length="230" mass="27057">MNGKAINHSRPNIHIFLVTLQFPKHTQGFFHIPTFYVHIDKSTANYSINVDSIVEHIEMEPSSLIQRSKIRTSSEQTRNSNTIKFKSCILHLITKTQSFYALSCLNKPRNQRRPRNHILQWHVQENPISRFYIPRFDIPINHYVPRNSISFRNVVKQLACTMNLTTQGINMKQSIQCKNIRPKSQFDNQSMNLKCLTHGQQITTSSKQEREGVGIMRYRRRKHLLIREKC</sequence>
<keyword evidence="2" id="KW-1185">Reference proteome</keyword>